<proteinExistence type="predicted"/>
<dbReference type="OrthoDB" id="194079at2759"/>
<name>A0A8J2SKS0_9STRA</name>
<accession>A0A8J2SKS0</accession>
<dbReference type="PANTHER" id="PTHR46093">
    <property type="entry name" value="ACYL-COA-BINDING DOMAIN-CONTAINING PROTEIN 5"/>
    <property type="match status" value="1"/>
</dbReference>
<sequence>MQGNGGMPALSFARIVTDGDSPSARGGHSAAMAEDQVIIFGGSCYTSGGRFAYFNDTFTLDTEHHLWHKVACSGEAPTPRYGHSAELIGSRMFVFGGRGEVGTLRDMYFLDLVEWSWVPLSVTSACPSPRFFHASLLVGRKVVVHGGWDGHMQCMGDLWVFNSDTFTWVQPRCAGIQPSPRYGHSLSLLTDGRILCFGGCTVSSIFPVPQYHNDLRQLDTETMIWTKSTIQGGEPPSKRHGHTTTKVGNGLIVFGGWGSGGLQNRACNQEGSGSFRLLESSPGTSIERWTVPQTYQEIAHKYGHTMSAVGTRLYIIGGWNGKQATSDIYQIHLE</sequence>
<dbReference type="Proteomes" id="UP000789595">
    <property type="component" value="Unassembled WGS sequence"/>
</dbReference>
<evidence type="ECO:0000256" key="1">
    <source>
        <dbReference type="ARBA" id="ARBA00022441"/>
    </source>
</evidence>
<dbReference type="PANTHER" id="PTHR46093:SF18">
    <property type="entry name" value="FIBRONECTIN TYPE-III DOMAIN-CONTAINING PROTEIN"/>
    <property type="match status" value="1"/>
</dbReference>
<keyword evidence="1" id="KW-0880">Kelch repeat</keyword>
<gene>
    <name evidence="3" type="ORF">PECAL_2P19400</name>
</gene>
<protein>
    <submittedName>
        <fullName evidence="3">Uncharacterized protein</fullName>
    </submittedName>
</protein>
<reference evidence="3" key="1">
    <citation type="submission" date="2021-11" db="EMBL/GenBank/DDBJ databases">
        <authorList>
            <consortium name="Genoscope - CEA"/>
            <person name="William W."/>
        </authorList>
    </citation>
    <scope>NUCLEOTIDE SEQUENCE</scope>
</reference>
<dbReference type="InterPro" id="IPR006652">
    <property type="entry name" value="Kelch_1"/>
</dbReference>
<dbReference type="AlphaFoldDB" id="A0A8J2SKS0"/>
<dbReference type="Gene3D" id="2.120.10.80">
    <property type="entry name" value="Kelch-type beta propeller"/>
    <property type="match status" value="2"/>
</dbReference>
<keyword evidence="4" id="KW-1185">Reference proteome</keyword>
<evidence type="ECO:0000313" key="3">
    <source>
        <dbReference type="EMBL" id="CAH0368847.1"/>
    </source>
</evidence>
<evidence type="ECO:0000313" key="4">
    <source>
        <dbReference type="Proteomes" id="UP000789595"/>
    </source>
</evidence>
<evidence type="ECO:0000256" key="2">
    <source>
        <dbReference type="ARBA" id="ARBA00022737"/>
    </source>
</evidence>
<dbReference type="InterPro" id="IPR015915">
    <property type="entry name" value="Kelch-typ_b-propeller"/>
</dbReference>
<dbReference type="EMBL" id="CAKKNE010000002">
    <property type="protein sequence ID" value="CAH0368847.1"/>
    <property type="molecule type" value="Genomic_DNA"/>
</dbReference>
<keyword evidence="2" id="KW-0677">Repeat</keyword>
<dbReference type="Pfam" id="PF24681">
    <property type="entry name" value="Kelch_KLHDC2_KLHL20_DRC7"/>
    <property type="match status" value="1"/>
</dbReference>
<organism evidence="3 4">
    <name type="scientific">Pelagomonas calceolata</name>
    <dbReference type="NCBI Taxonomy" id="35677"/>
    <lineage>
        <taxon>Eukaryota</taxon>
        <taxon>Sar</taxon>
        <taxon>Stramenopiles</taxon>
        <taxon>Ochrophyta</taxon>
        <taxon>Pelagophyceae</taxon>
        <taxon>Pelagomonadales</taxon>
        <taxon>Pelagomonadaceae</taxon>
        <taxon>Pelagomonas</taxon>
    </lineage>
</organism>
<dbReference type="SUPFAM" id="SSF117281">
    <property type="entry name" value="Kelch motif"/>
    <property type="match status" value="2"/>
</dbReference>
<comment type="caution">
    <text evidence="3">The sequence shown here is derived from an EMBL/GenBank/DDBJ whole genome shotgun (WGS) entry which is preliminary data.</text>
</comment>
<dbReference type="Pfam" id="PF01344">
    <property type="entry name" value="Kelch_1"/>
    <property type="match status" value="1"/>
</dbReference>